<dbReference type="AlphaFoldDB" id="A0A918NCA6"/>
<feature type="transmembrane region" description="Helical" evidence="1">
    <location>
        <begin position="24"/>
        <end position="50"/>
    </location>
</feature>
<organism evidence="2 3">
    <name type="scientific">Saccharospirillum salsuginis</name>
    <dbReference type="NCBI Taxonomy" id="418750"/>
    <lineage>
        <taxon>Bacteria</taxon>
        <taxon>Pseudomonadati</taxon>
        <taxon>Pseudomonadota</taxon>
        <taxon>Gammaproteobacteria</taxon>
        <taxon>Oceanospirillales</taxon>
        <taxon>Saccharospirillaceae</taxon>
        <taxon>Saccharospirillum</taxon>
    </lineage>
</organism>
<keyword evidence="3" id="KW-1185">Reference proteome</keyword>
<proteinExistence type="predicted"/>
<dbReference type="Proteomes" id="UP000626148">
    <property type="component" value="Unassembled WGS sequence"/>
</dbReference>
<reference evidence="2" key="2">
    <citation type="submission" date="2020-09" db="EMBL/GenBank/DDBJ databases">
        <authorList>
            <person name="Sun Q."/>
            <person name="Kim S."/>
        </authorList>
    </citation>
    <scope>NUCLEOTIDE SEQUENCE</scope>
    <source>
        <strain evidence="2">KCTC 22169</strain>
    </source>
</reference>
<keyword evidence="1" id="KW-0812">Transmembrane</keyword>
<accession>A0A918NCA6</accession>
<gene>
    <name evidence="2" type="ORF">GCM10007392_26880</name>
</gene>
<keyword evidence="1" id="KW-1133">Transmembrane helix</keyword>
<dbReference type="EMBL" id="BMXR01000006">
    <property type="protein sequence ID" value="GGX57843.1"/>
    <property type="molecule type" value="Genomic_DNA"/>
</dbReference>
<keyword evidence="1" id="KW-0472">Membrane</keyword>
<name>A0A918NCA6_9GAMM</name>
<dbReference type="RefSeq" id="WP_189609463.1">
    <property type="nucleotide sequence ID" value="NZ_BMXR01000006.1"/>
</dbReference>
<reference evidence="2" key="1">
    <citation type="journal article" date="2014" name="Int. J. Syst. Evol. Microbiol.">
        <title>Complete genome sequence of Corynebacterium casei LMG S-19264T (=DSM 44701T), isolated from a smear-ripened cheese.</title>
        <authorList>
            <consortium name="US DOE Joint Genome Institute (JGI-PGF)"/>
            <person name="Walter F."/>
            <person name="Albersmeier A."/>
            <person name="Kalinowski J."/>
            <person name="Ruckert C."/>
        </authorList>
    </citation>
    <scope>NUCLEOTIDE SEQUENCE</scope>
    <source>
        <strain evidence="2">KCTC 22169</strain>
    </source>
</reference>
<protein>
    <recommendedName>
        <fullName evidence="4">Class IIb bacteriocin, lactobin A/cerein 7B family</fullName>
    </recommendedName>
</protein>
<evidence type="ECO:0000313" key="3">
    <source>
        <dbReference type="Proteomes" id="UP000626148"/>
    </source>
</evidence>
<evidence type="ECO:0008006" key="4">
    <source>
        <dbReference type="Google" id="ProtNLM"/>
    </source>
</evidence>
<comment type="caution">
    <text evidence="2">The sequence shown here is derived from an EMBL/GenBank/DDBJ whole genome shotgun (WGS) entry which is preliminary data.</text>
</comment>
<sequence>MKELTHTEMDMVELDKSEIEQVDGGFVCGGLCVLGGISAGIGFLVAGITVGEKLNEATQ</sequence>
<evidence type="ECO:0000313" key="2">
    <source>
        <dbReference type="EMBL" id="GGX57843.1"/>
    </source>
</evidence>
<evidence type="ECO:0000256" key="1">
    <source>
        <dbReference type="SAM" id="Phobius"/>
    </source>
</evidence>